<dbReference type="AlphaFoldDB" id="A0A1V9Z8S6"/>
<dbReference type="PANTHER" id="PTHR43406">
    <property type="entry name" value="TRYPTOPHAN SYNTHASE, ALPHA CHAIN"/>
    <property type="match status" value="1"/>
</dbReference>
<dbReference type="NCBIfam" id="TIGR00262">
    <property type="entry name" value="trpA"/>
    <property type="match status" value="1"/>
</dbReference>
<evidence type="ECO:0000256" key="7">
    <source>
        <dbReference type="ARBA" id="ARBA00023141"/>
    </source>
</evidence>
<evidence type="ECO:0000256" key="2">
    <source>
        <dbReference type="ARBA" id="ARBA00004733"/>
    </source>
</evidence>
<keyword evidence="10" id="KW-0863">Zinc-finger</keyword>
<dbReference type="FunFam" id="3.20.20.70:FF:000037">
    <property type="entry name" value="Tryptophan synthase alpha chain"/>
    <property type="match status" value="1"/>
</dbReference>
<dbReference type="InterPro" id="IPR018204">
    <property type="entry name" value="Trp_synthase_alpha_AS"/>
</dbReference>
<sequence length="408" mass="44144">MSAALSLALCFINRAMNDQRDLSPRILAIQNSPDVAAQYISIMNCIFSAQKKHVPIDACVLSEDSSSFMQQAAYLTGGIYFQPRQLDGLVQYFLTIWLPDTSTRQLLKLPSQASVSFSAMCFCHKKTLDKAFVCPVCLSLFCEFQPICSTIDATFAKCKAAQKTAFIAFVPCGYKVKSDTVPILLACQEGGADIIEVGVPYSDPGADGPVIQKAHQNGVDQGITFADVLNTVKEARAKGLTIPVVLMGYFNNFMQYGLDLVCQDSHQAGVDGFIIVDLPPEEAKDMSALCASNKINFIPLVAPTTTEQRMPLIQSVGSGFVYVVSLNGVTGSRTSLPVNVEEFVKRVRKHITLPLALGFGLSTKEHVVSAGKLAEGAVIGSKICKVIDEATPTERTQKVKEFCLSITS</sequence>
<dbReference type="UniPathway" id="UPA00035">
    <property type="reaction ID" value="UER00044"/>
</dbReference>
<comment type="caution">
    <text evidence="11">The sequence shown here is derived from an EMBL/GenBank/DDBJ whole genome shotgun (WGS) entry which is preliminary data.</text>
</comment>
<keyword evidence="6" id="KW-0822">Tryptophan biosynthesis</keyword>
<evidence type="ECO:0000313" key="12">
    <source>
        <dbReference type="Proteomes" id="UP000243217"/>
    </source>
</evidence>
<evidence type="ECO:0000256" key="4">
    <source>
        <dbReference type="ARBA" id="ARBA00012043"/>
    </source>
</evidence>
<dbReference type="Pfam" id="PF03850">
    <property type="entry name" value="Tfb4"/>
    <property type="match status" value="1"/>
</dbReference>
<dbReference type="InterPro" id="IPR036465">
    <property type="entry name" value="vWFA_dom_sf"/>
</dbReference>
<dbReference type="GO" id="GO:0005829">
    <property type="term" value="C:cytosol"/>
    <property type="evidence" value="ECO:0007669"/>
    <property type="project" value="TreeGrafter"/>
</dbReference>
<keyword evidence="10" id="KW-0804">Transcription</keyword>
<dbReference type="InterPro" id="IPR002028">
    <property type="entry name" value="Trp_synthase_suA"/>
</dbReference>
<dbReference type="Gene3D" id="3.20.20.70">
    <property type="entry name" value="Aldolase class I"/>
    <property type="match status" value="1"/>
</dbReference>
<gene>
    <name evidence="11" type="ORF">THRCLA_08209</name>
</gene>
<dbReference type="InterPro" id="IPR011060">
    <property type="entry name" value="RibuloseP-bd_barrel"/>
</dbReference>
<comment type="similarity">
    <text evidence="10">Belongs to the TFB4 family.</text>
</comment>
<dbReference type="OrthoDB" id="10050244at2759"/>
<dbReference type="Proteomes" id="UP000243217">
    <property type="component" value="Unassembled WGS sequence"/>
</dbReference>
<comment type="function">
    <text evidence="1">The alpha subunit is responsible for the aldol cleavage of indoleglycerol phosphate to indole and glyceraldehyde 3-phosphate.</text>
</comment>
<evidence type="ECO:0000256" key="6">
    <source>
        <dbReference type="ARBA" id="ARBA00022822"/>
    </source>
</evidence>
<comment type="subcellular location">
    <subcellularLocation>
        <location evidence="10">Nucleus</location>
    </subcellularLocation>
</comment>
<keyword evidence="12" id="KW-1185">Reference proteome</keyword>
<keyword evidence="8" id="KW-0456">Lyase</keyword>
<dbReference type="GO" id="GO:0006355">
    <property type="term" value="P:regulation of DNA-templated transcription"/>
    <property type="evidence" value="ECO:0007669"/>
    <property type="project" value="InterPro"/>
</dbReference>
<dbReference type="GO" id="GO:0008270">
    <property type="term" value="F:zinc ion binding"/>
    <property type="evidence" value="ECO:0007669"/>
    <property type="project" value="UniProtKB-KW"/>
</dbReference>
<keyword evidence="10" id="KW-0539">Nucleus</keyword>
<keyword evidence="10" id="KW-0805">Transcription regulation</keyword>
<dbReference type="STRING" id="74557.A0A1V9Z8S6"/>
<organism evidence="11 12">
    <name type="scientific">Thraustotheca clavata</name>
    <dbReference type="NCBI Taxonomy" id="74557"/>
    <lineage>
        <taxon>Eukaryota</taxon>
        <taxon>Sar</taxon>
        <taxon>Stramenopiles</taxon>
        <taxon>Oomycota</taxon>
        <taxon>Saprolegniomycetes</taxon>
        <taxon>Saprolegniales</taxon>
        <taxon>Achlyaceae</taxon>
        <taxon>Thraustotheca</taxon>
    </lineage>
</organism>
<keyword evidence="10" id="KW-0862">Zinc</keyword>
<dbReference type="SUPFAM" id="SSF51366">
    <property type="entry name" value="Ribulose-phoshate binding barrel"/>
    <property type="match status" value="1"/>
</dbReference>
<evidence type="ECO:0000256" key="3">
    <source>
        <dbReference type="ARBA" id="ARBA00011270"/>
    </source>
</evidence>
<dbReference type="InterPro" id="IPR004600">
    <property type="entry name" value="TFIIH_Tfb4/GTF2H3"/>
</dbReference>
<proteinExistence type="inferred from homology"/>
<keyword evidence="10" id="KW-0234">DNA repair</keyword>
<dbReference type="Pfam" id="PF00290">
    <property type="entry name" value="Trp_syntA"/>
    <property type="match status" value="1"/>
</dbReference>
<protein>
    <recommendedName>
        <fullName evidence="4">tryptophan synthase</fullName>
        <ecNumber evidence="4">4.2.1.20</ecNumber>
    </recommendedName>
</protein>
<evidence type="ECO:0000256" key="5">
    <source>
        <dbReference type="ARBA" id="ARBA00022605"/>
    </source>
</evidence>
<dbReference type="InterPro" id="IPR013785">
    <property type="entry name" value="Aldolase_TIM"/>
</dbReference>
<comment type="pathway">
    <text evidence="2">Amino-acid biosynthesis; L-tryptophan biosynthesis; L-tryptophan from chorismate: step 5/5.</text>
</comment>
<evidence type="ECO:0000256" key="8">
    <source>
        <dbReference type="ARBA" id="ARBA00023239"/>
    </source>
</evidence>
<dbReference type="GO" id="GO:0000439">
    <property type="term" value="C:transcription factor TFIIH core complex"/>
    <property type="evidence" value="ECO:0007669"/>
    <property type="project" value="UniProtKB-UniRule"/>
</dbReference>
<accession>A0A1V9Z8S6</accession>
<dbReference type="PANTHER" id="PTHR43406:SF1">
    <property type="entry name" value="TRYPTOPHAN SYNTHASE ALPHA CHAIN, CHLOROPLASTIC"/>
    <property type="match status" value="1"/>
</dbReference>
<dbReference type="Gene3D" id="3.40.50.410">
    <property type="entry name" value="von Willebrand factor, type A domain"/>
    <property type="match status" value="1"/>
</dbReference>
<dbReference type="HAMAP" id="MF_00131">
    <property type="entry name" value="Trp_synth_alpha"/>
    <property type="match status" value="1"/>
</dbReference>
<evidence type="ECO:0000256" key="10">
    <source>
        <dbReference type="RuleBase" id="RU368090"/>
    </source>
</evidence>
<keyword evidence="10" id="KW-0227">DNA damage</keyword>
<name>A0A1V9Z8S6_9STRA</name>
<comment type="subunit">
    <text evidence="3">Tetramer of two alpha and two beta chains.</text>
</comment>
<comment type="catalytic activity">
    <reaction evidence="9">
        <text>(1S,2R)-1-C-(indol-3-yl)glycerol 3-phosphate + L-serine = D-glyceraldehyde 3-phosphate + L-tryptophan + H2O</text>
        <dbReference type="Rhea" id="RHEA:10532"/>
        <dbReference type="ChEBI" id="CHEBI:15377"/>
        <dbReference type="ChEBI" id="CHEBI:33384"/>
        <dbReference type="ChEBI" id="CHEBI:57912"/>
        <dbReference type="ChEBI" id="CHEBI:58866"/>
        <dbReference type="ChEBI" id="CHEBI:59776"/>
        <dbReference type="EC" id="4.2.1.20"/>
    </reaction>
</comment>
<keyword evidence="7" id="KW-0057">Aromatic amino acid biosynthesis</keyword>
<dbReference type="GO" id="GO:0004834">
    <property type="term" value="F:tryptophan synthase activity"/>
    <property type="evidence" value="ECO:0007669"/>
    <property type="project" value="UniProtKB-EC"/>
</dbReference>
<dbReference type="GO" id="GO:0006289">
    <property type="term" value="P:nucleotide-excision repair"/>
    <property type="evidence" value="ECO:0007669"/>
    <property type="project" value="UniProtKB-UniRule"/>
</dbReference>
<evidence type="ECO:0000256" key="9">
    <source>
        <dbReference type="ARBA" id="ARBA00049047"/>
    </source>
</evidence>
<dbReference type="EC" id="4.2.1.20" evidence="4"/>
<dbReference type="EMBL" id="JNBS01002194">
    <property type="protein sequence ID" value="OQR94240.1"/>
    <property type="molecule type" value="Genomic_DNA"/>
</dbReference>
<dbReference type="CDD" id="cd04724">
    <property type="entry name" value="Tryptophan_synthase_alpha"/>
    <property type="match status" value="1"/>
</dbReference>
<evidence type="ECO:0000313" key="11">
    <source>
        <dbReference type="EMBL" id="OQR94240.1"/>
    </source>
</evidence>
<keyword evidence="10" id="KW-0479">Metal-binding</keyword>
<dbReference type="PROSITE" id="PS00167">
    <property type="entry name" value="TRP_SYNTHASE_ALPHA"/>
    <property type="match status" value="1"/>
</dbReference>
<keyword evidence="5" id="KW-0028">Amino-acid biosynthesis</keyword>
<dbReference type="GO" id="GO:0005675">
    <property type="term" value="C:transcription factor TFIIH holo complex"/>
    <property type="evidence" value="ECO:0007669"/>
    <property type="project" value="UniProtKB-UniRule"/>
</dbReference>
<evidence type="ECO:0000256" key="1">
    <source>
        <dbReference type="ARBA" id="ARBA00003365"/>
    </source>
</evidence>
<reference evidence="11 12" key="1">
    <citation type="journal article" date="2014" name="Genome Biol. Evol.">
        <title>The secreted proteins of Achlya hypogyna and Thraustotheca clavata identify the ancestral oomycete secretome and reveal gene acquisitions by horizontal gene transfer.</title>
        <authorList>
            <person name="Misner I."/>
            <person name="Blouin N."/>
            <person name="Leonard G."/>
            <person name="Richards T.A."/>
            <person name="Lane C.E."/>
        </authorList>
    </citation>
    <scope>NUCLEOTIDE SEQUENCE [LARGE SCALE GENOMIC DNA]</scope>
    <source>
        <strain evidence="11 12">ATCC 34112</strain>
    </source>
</reference>